<accession>A0A506QYR9</accession>
<keyword evidence="1" id="KW-1133">Transmembrane helix</keyword>
<feature type="signal peptide" evidence="2">
    <location>
        <begin position="1"/>
        <end position="33"/>
    </location>
</feature>
<keyword evidence="2" id="KW-0732">Signal</keyword>
<protein>
    <submittedName>
        <fullName evidence="3">TIGR03745 family integrating conjugative element membrane protein</fullName>
    </submittedName>
</protein>
<dbReference type="NCBIfam" id="TIGR03745">
    <property type="entry name" value="conj_TIGR03745"/>
    <property type="match status" value="1"/>
</dbReference>
<organism evidence="3 4">
    <name type="scientific">Pantoea deleyi</name>
    <dbReference type="NCBI Taxonomy" id="470932"/>
    <lineage>
        <taxon>Bacteria</taxon>
        <taxon>Pseudomonadati</taxon>
        <taxon>Pseudomonadota</taxon>
        <taxon>Gammaproteobacteria</taxon>
        <taxon>Enterobacterales</taxon>
        <taxon>Erwiniaceae</taxon>
        <taxon>Pantoea</taxon>
    </lineage>
</organism>
<sequence length="122" mass="13126">MKCIFLMRLCRAARLRAAQLMLPVILTANQAWAGLPNVEQPTTGGGGGLWNTWMAYIKMAGLGFGLLVTVAAFLAVAHAVITSFHDVRKGKGTWTELILYSVVGIILILVVIFLATKAADIL</sequence>
<dbReference type="AlphaFoldDB" id="A0A506QYR9"/>
<name>A0A506QYR9_9GAMM</name>
<keyword evidence="1" id="KW-0812">Transmembrane</keyword>
<dbReference type="RefSeq" id="WP_128084544.1">
    <property type="nucleotide sequence ID" value="NZ_CP071405.1"/>
</dbReference>
<dbReference type="InterPro" id="IPR021356">
    <property type="entry name" value="Integr_conj_element_PFL4702"/>
</dbReference>
<gene>
    <name evidence="3" type="ORF">FJW01_00680</name>
</gene>
<keyword evidence="4" id="KW-1185">Reference proteome</keyword>
<evidence type="ECO:0000256" key="2">
    <source>
        <dbReference type="SAM" id="SignalP"/>
    </source>
</evidence>
<feature type="transmembrane region" description="Helical" evidence="1">
    <location>
        <begin position="97"/>
        <end position="116"/>
    </location>
</feature>
<dbReference type="Proteomes" id="UP000317747">
    <property type="component" value="Unassembled WGS sequence"/>
</dbReference>
<dbReference type="Pfam" id="PF11190">
    <property type="entry name" value="DUF2976"/>
    <property type="match status" value="1"/>
</dbReference>
<evidence type="ECO:0000313" key="3">
    <source>
        <dbReference type="EMBL" id="TPV49620.1"/>
    </source>
</evidence>
<keyword evidence="1" id="KW-0472">Membrane</keyword>
<feature type="chain" id="PRO_5022881385" evidence="2">
    <location>
        <begin position="34"/>
        <end position="122"/>
    </location>
</feature>
<feature type="transmembrane region" description="Helical" evidence="1">
    <location>
        <begin position="57"/>
        <end position="85"/>
    </location>
</feature>
<dbReference type="EMBL" id="VHJA01000010">
    <property type="protein sequence ID" value="TPV49620.1"/>
    <property type="molecule type" value="Genomic_DNA"/>
</dbReference>
<proteinExistence type="predicted"/>
<reference evidence="3 4" key="1">
    <citation type="submission" date="2019-06" db="EMBL/GenBank/DDBJ databases">
        <title>Taxogenomics and systematics of the genus Pantoea.</title>
        <authorList>
            <person name="Tambong J.T."/>
        </authorList>
    </citation>
    <scope>NUCLEOTIDE SEQUENCE [LARGE SCALE GENOMIC DNA]</scope>
    <source>
        <strain evidence="3 4">LMG 24200</strain>
    </source>
</reference>
<evidence type="ECO:0000256" key="1">
    <source>
        <dbReference type="SAM" id="Phobius"/>
    </source>
</evidence>
<comment type="caution">
    <text evidence="3">The sequence shown here is derived from an EMBL/GenBank/DDBJ whole genome shotgun (WGS) entry which is preliminary data.</text>
</comment>
<evidence type="ECO:0000313" key="4">
    <source>
        <dbReference type="Proteomes" id="UP000317747"/>
    </source>
</evidence>